<feature type="chain" id="PRO_5045073714" evidence="2">
    <location>
        <begin position="20"/>
        <end position="185"/>
    </location>
</feature>
<evidence type="ECO:0000256" key="1">
    <source>
        <dbReference type="SAM" id="Coils"/>
    </source>
</evidence>
<evidence type="ECO:0000256" key="2">
    <source>
        <dbReference type="SAM" id="SignalP"/>
    </source>
</evidence>
<feature type="signal peptide" evidence="2">
    <location>
        <begin position="1"/>
        <end position="19"/>
    </location>
</feature>
<dbReference type="Gene3D" id="2.40.128.410">
    <property type="match status" value="1"/>
</dbReference>
<sequence>MKIWITILIALCACLQVQAQNTAEERAKAKEEARQEQAVLDSIYFKQAKTSLENQDFALEADRVVLKNGATAYVNSNTNFVAVKDDKATVQVAFNIPVSGPNGLGGITLDGSISNYKLTEDKKGNLHVSFDVMGVGISARVTISLANGSNTADLLILPTFNSNELRLSGHILPLKQSSIFKGNAL</sequence>
<organism evidence="3 4">
    <name type="scientific">Parabacteroides absconsus</name>
    <dbReference type="NCBI Taxonomy" id="2951805"/>
    <lineage>
        <taxon>Bacteria</taxon>
        <taxon>Pseudomonadati</taxon>
        <taxon>Bacteroidota</taxon>
        <taxon>Bacteroidia</taxon>
        <taxon>Bacteroidales</taxon>
        <taxon>Tannerellaceae</taxon>
        <taxon>Parabacteroides</taxon>
    </lineage>
</organism>
<feature type="coiled-coil region" evidence="1">
    <location>
        <begin position="12"/>
        <end position="39"/>
    </location>
</feature>
<name>A0ABZ2II30_9BACT</name>
<accession>A0ABZ2II30</accession>
<proteinExistence type="predicted"/>
<keyword evidence="1" id="KW-0175">Coiled coil</keyword>
<keyword evidence="4" id="KW-1185">Reference proteome</keyword>
<protein>
    <submittedName>
        <fullName evidence="3">DUF4251 domain-containing protein</fullName>
    </submittedName>
</protein>
<dbReference type="EMBL" id="CP146284">
    <property type="protein sequence ID" value="WWV65700.1"/>
    <property type="molecule type" value="Genomic_DNA"/>
</dbReference>
<dbReference type="Proteomes" id="UP001320603">
    <property type="component" value="Chromosome"/>
</dbReference>
<reference evidence="3 4" key="1">
    <citation type="submission" date="2024-02" db="EMBL/GenBank/DDBJ databases">
        <title>Whole genome sequencing of Parabacteroides sp. AD58.</title>
        <authorList>
            <person name="Chaplin A.V."/>
            <person name="Pikina A.P."/>
            <person name="Sokolova S.R."/>
            <person name="Korostin D.O."/>
            <person name="Efimov B.A."/>
        </authorList>
    </citation>
    <scope>NUCLEOTIDE SEQUENCE [LARGE SCALE GENOMIC DNA]</scope>
    <source>
        <strain evidence="3 4">AD58</strain>
    </source>
</reference>
<gene>
    <name evidence="3" type="ORF">NEE14_011935</name>
</gene>
<keyword evidence="2" id="KW-0732">Signal</keyword>
<dbReference type="InterPro" id="IPR025347">
    <property type="entry name" value="DUF4251"/>
</dbReference>
<dbReference type="Pfam" id="PF14059">
    <property type="entry name" value="DUF4251"/>
    <property type="match status" value="1"/>
</dbReference>
<evidence type="ECO:0000313" key="4">
    <source>
        <dbReference type="Proteomes" id="UP001320603"/>
    </source>
</evidence>
<evidence type="ECO:0000313" key="3">
    <source>
        <dbReference type="EMBL" id="WWV65700.1"/>
    </source>
</evidence>